<dbReference type="Pfam" id="PF00483">
    <property type="entry name" value="NTP_transferase"/>
    <property type="match status" value="1"/>
</dbReference>
<evidence type="ECO:0000256" key="8">
    <source>
        <dbReference type="ARBA" id="ARBA00023277"/>
    </source>
</evidence>
<evidence type="ECO:0000256" key="4">
    <source>
        <dbReference type="ARBA" id="ARBA00022695"/>
    </source>
</evidence>
<feature type="domain" description="Nucleotidyl transferase" evidence="10">
    <location>
        <begin position="8"/>
        <end position="261"/>
    </location>
</feature>
<dbReference type="CDD" id="cd02508">
    <property type="entry name" value="ADP_Glucose_PP"/>
    <property type="match status" value="1"/>
</dbReference>
<dbReference type="NCBIfam" id="TIGR02092">
    <property type="entry name" value="glgD"/>
    <property type="match status" value="1"/>
</dbReference>
<dbReference type="InterPro" id="IPR011832">
    <property type="entry name" value="GlgDAde_trans"/>
</dbReference>
<evidence type="ECO:0000256" key="9">
    <source>
        <dbReference type="HAMAP-Rule" id="MF_00624"/>
    </source>
</evidence>
<evidence type="ECO:0000256" key="1">
    <source>
        <dbReference type="ARBA" id="ARBA00010443"/>
    </source>
</evidence>
<feature type="binding site" evidence="9">
    <location>
        <position position="165"/>
    </location>
    <ligand>
        <name>alpha-D-glucose 1-phosphate</name>
        <dbReference type="ChEBI" id="CHEBI:58601"/>
    </ligand>
</feature>
<accession>A0A1T4JRX7</accession>
<feature type="binding site" evidence="9">
    <location>
        <begin position="180"/>
        <end position="181"/>
    </location>
    <ligand>
        <name>alpha-D-glucose 1-phosphate</name>
        <dbReference type="ChEBI" id="CHEBI:58601"/>
    </ligand>
</feature>
<keyword evidence="13" id="KW-1185">Reference proteome</keyword>
<name>A0A1T4JRX7_9FUSO</name>
<dbReference type="RefSeq" id="WP_078692590.1">
    <property type="nucleotide sequence ID" value="NZ_FUWX01000004.1"/>
</dbReference>
<dbReference type="NCBIfam" id="TIGR02091">
    <property type="entry name" value="glgC"/>
    <property type="match status" value="1"/>
</dbReference>
<dbReference type="InterPro" id="IPR056818">
    <property type="entry name" value="GlmU/GlgC-like_hexapep"/>
</dbReference>
<dbReference type="PANTHER" id="PTHR43523">
    <property type="entry name" value="GLUCOSE-1-PHOSPHATE ADENYLYLTRANSFERASE-RELATED"/>
    <property type="match status" value="1"/>
</dbReference>
<dbReference type="GO" id="GO:0005524">
    <property type="term" value="F:ATP binding"/>
    <property type="evidence" value="ECO:0007669"/>
    <property type="project" value="UniProtKB-KW"/>
</dbReference>
<sequence>MEKKEIIGMILAGGEGSRLSPLTKKIAKPAVPFGGRYRIIDFTLSNCCNSGIDTVGVLTQYEPHILNQHIGTGTPWDLNRLNGGVTVLQPHRKKEGGGWYTGTANAIYQNIEYIEKYSPEHILILSGDHIYKMDYGKMFAFHKNKNADVTIAVIKVSYEEANRFGIMNANKENEIYEFEEKPKNPKSNLASMGVYIFKWEVLKKALLEDKENKKSENDFGKNIIPKLLNENKKLISYEFEGYWKDVGTIDSLWEAHMDLLKREDKLDIYDKNWKIYTRQETYPPQYISQDASIKNSFIDEGCEIEGIIENSIIFPGVKIGKNTIIRNSVIMKDVIIKENIVVEKSIVGDGVILEENLLGDEEIFVRVK</sequence>
<evidence type="ECO:0000256" key="2">
    <source>
        <dbReference type="ARBA" id="ARBA00022600"/>
    </source>
</evidence>
<dbReference type="OrthoDB" id="9803871at2"/>
<feature type="domain" description="Glucose-1-phosphate adenylyltransferase/Bifunctional protein GlmU-like C-terminal hexapeptide" evidence="11">
    <location>
        <begin position="290"/>
        <end position="356"/>
    </location>
</feature>
<dbReference type="GO" id="GO:0008878">
    <property type="term" value="F:glucose-1-phosphate adenylyltransferase activity"/>
    <property type="evidence" value="ECO:0007669"/>
    <property type="project" value="UniProtKB-UniRule"/>
</dbReference>
<dbReference type="PROSITE" id="PS00808">
    <property type="entry name" value="ADP_GLC_PYROPHOSPH_1"/>
    <property type="match status" value="1"/>
</dbReference>
<dbReference type="Gene3D" id="2.160.10.10">
    <property type="entry name" value="Hexapeptide repeat proteins"/>
    <property type="match status" value="1"/>
</dbReference>
<dbReference type="InterPro" id="IPR011831">
    <property type="entry name" value="ADP-Glc_PPase"/>
</dbReference>
<dbReference type="NCBIfam" id="NF003670">
    <property type="entry name" value="PRK05293.1"/>
    <property type="match status" value="1"/>
</dbReference>
<dbReference type="UniPathway" id="UPA00164"/>
<evidence type="ECO:0000259" key="11">
    <source>
        <dbReference type="Pfam" id="PF24894"/>
    </source>
</evidence>
<evidence type="ECO:0000256" key="6">
    <source>
        <dbReference type="ARBA" id="ARBA00022840"/>
    </source>
</evidence>
<evidence type="ECO:0000256" key="5">
    <source>
        <dbReference type="ARBA" id="ARBA00022741"/>
    </source>
</evidence>
<dbReference type="HAMAP" id="MF_00624">
    <property type="entry name" value="GlgC"/>
    <property type="match status" value="1"/>
</dbReference>
<feature type="site" description="Could play a key role in the communication between the regulatory and the substrate sites" evidence="9">
    <location>
        <position position="60"/>
    </location>
</feature>
<gene>
    <name evidence="9" type="primary">glgC</name>
    <name evidence="12" type="ORF">SAMN02745174_00030</name>
</gene>
<keyword evidence="6 9" id="KW-0067">ATP-binding</keyword>
<dbReference type="AlphaFoldDB" id="A0A1T4JRX7"/>
<dbReference type="Proteomes" id="UP000191153">
    <property type="component" value="Unassembled WGS sequence"/>
</dbReference>
<dbReference type="PROSITE" id="PS00809">
    <property type="entry name" value="ADP_GLC_PYROPHOSPH_2"/>
    <property type="match status" value="1"/>
</dbReference>
<comment type="similarity">
    <text evidence="1 9">Belongs to the bacterial/plant glucose-1-phosphate adenylyltransferase family.</text>
</comment>
<evidence type="ECO:0000259" key="10">
    <source>
        <dbReference type="Pfam" id="PF00483"/>
    </source>
</evidence>
<dbReference type="InterPro" id="IPR011004">
    <property type="entry name" value="Trimer_LpxA-like_sf"/>
</dbReference>
<dbReference type="STRING" id="180163.SAMN02745174_00030"/>
<dbReference type="InterPro" id="IPR029044">
    <property type="entry name" value="Nucleotide-diphossugar_trans"/>
</dbReference>
<feature type="site" description="Could play a key role in the communication between the regulatory and the substrate sites" evidence="9">
    <location>
        <position position="99"/>
    </location>
</feature>
<dbReference type="InterPro" id="IPR005836">
    <property type="entry name" value="ADP_Glu_pyroP_CS"/>
</dbReference>
<comment type="function">
    <text evidence="9">Involved in the biosynthesis of ADP-glucose, a building block required for the elongation reactions to produce glycogen. Catalyzes the reaction between ATP and alpha-D-glucose 1-phosphate (G1P) to produce pyrophosphate and ADP-Glc.</text>
</comment>
<dbReference type="CDD" id="cd04651">
    <property type="entry name" value="LbH_G1P_AT_C"/>
    <property type="match status" value="1"/>
</dbReference>
<feature type="binding site" evidence="9">
    <location>
        <position position="191"/>
    </location>
    <ligand>
        <name>alpha-D-glucose 1-phosphate</name>
        <dbReference type="ChEBI" id="CHEBI:58601"/>
    </ligand>
</feature>
<dbReference type="PANTHER" id="PTHR43523:SF2">
    <property type="entry name" value="GLUCOSE-1-PHOSPHATE ADENYLYLTRANSFERASE"/>
    <property type="match status" value="1"/>
</dbReference>
<reference evidence="12 13" key="1">
    <citation type="submission" date="2017-02" db="EMBL/GenBank/DDBJ databases">
        <authorList>
            <person name="Peterson S.W."/>
        </authorList>
    </citation>
    <scope>NUCLEOTIDE SEQUENCE [LARGE SCALE GENOMIC DNA]</scope>
    <source>
        <strain evidence="12 13">ATCC 700028</strain>
    </source>
</reference>
<dbReference type="EC" id="2.7.7.27" evidence="9"/>
<dbReference type="SUPFAM" id="SSF51161">
    <property type="entry name" value="Trimeric LpxA-like enzymes"/>
    <property type="match status" value="1"/>
</dbReference>
<dbReference type="Pfam" id="PF24894">
    <property type="entry name" value="Hexapep_GlmU"/>
    <property type="match status" value="1"/>
</dbReference>
<dbReference type="EMBL" id="FUWX01000004">
    <property type="protein sequence ID" value="SJZ32950.1"/>
    <property type="molecule type" value="Genomic_DNA"/>
</dbReference>
<dbReference type="Gene3D" id="3.90.550.10">
    <property type="entry name" value="Spore Coat Polysaccharide Biosynthesis Protein SpsA, Chain A"/>
    <property type="match status" value="1"/>
</dbReference>
<keyword evidence="7 9" id="KW-0320">Glycogen biosynthesis</keyword>
<dbReference type="PROSITE" id="PS00810">
    <property type="entry name" value="ADP_GLC_PYROPHOSPH_3"/>
    <property type="match status" value="1"/>
</dbReference>
<evidence type="ECO:0000313" key="13">
    <source>
        <dbReference type="Proteomes" id="UP000191153"/>
    </source>
</evidence>
<keyword evidence="5 9" id="KW-0547">Nucleotide-binding</keyword>
<evidence type="ECO:0000313" key="12">
    <source>
        <dbReference type="EMBL" id="SJZ32950.1"/>
    </source>
</evidence>
<protein>
    <recommendedName>
        <fullName evidence="9">Glucose-1-phosphate adenylyltransferase</fullName>
        <ecNumber evidence="9">2.7.7.27</ecNumber>
    </recommendedName>
    <alternativeName>
        <fullName evidence="9">ADP-glucose pyrophosphorylase</fullName>
        <shortName evidence="9">ADPGlc PPase</shortName>
    </alternativeName>
    <alternativeName>
        <fullName evidence="9">ADP-glucose synthase</fullName>
    </alternativeName>
</protein>
<dbReference type="GO" id="GO:0005978">
    <property type="term" value="P:glycogen biosynthetic process"/>
    <property type="evidence" value="ECO:0007669"/>
    <property type="project" value="UniProtKB-UniRule"/>
</dbReference>
<dbReference type="InterPro" id="IPR023049">
    <property type="entry name" value="GlgC_bac"/>
</dbReference>
<keyword evidence="4 9" id="KW-0548">Nucleotidyltransferase</keyword>
<dbReference type="SUPFAM" id="SSF53448">
    <property type="entry name" value="Nucleotide-diphospho-sugar transferases"/>
    <property type="match status" value="1"/>
</dbReference>
<organism evidence="12 13">
    <name type="scientific">Cetobacterium ceti</name>
    <dbReference type="NCBI Taxonomy" id="180163"/>
    <lineage>
        <taxon>Bacteria</taxon>
        <taxon>Fusobacteriati</taxon>
        <taxon>Fusobacteriota</taxon>
        <taxon>Fusobacteriia</taxon>
        <taxon>Fusobacteriales</taxon>
        <taxon>Fusobacteriaceae</taxon>
        <taxon>Cetobacterium</taxon>
    </lineage>
</organism>
<keyword evidence="3 9" id="KW-0808">Transferase</keyword>
<comment type="subunit">
    <text evidence="9">Homotetramer.</text>
</comment>
<keyword evidence="2 9" id="KW-0321">Glycogen metabolism</keyword>
<keyword evidence="8 9" id="KW-0119">Carbohydrate metabolism</keyword>
<evidence type="ECO:0000256" key="7">
    <source>
        <dbReference type="ARBA" id="ARBA00023056"/>
    </source>
</evidence>
<evidence type="ECO:0000256" key="3">
    <source>
        <dbReference type="ARBA" id="ARBA00022679"/>
    </source>
</evidence>
<comment type="catalytic activity">
    <reaction evidence="9">
        <text>alpha-D-glucose 1-phosphate + ATP + H(+) = ADP-alpha-D-glucose + diphosphate</text>
        <dbReference type="Rhea" id="RHEA:12120"/>
        <dbReference type="ChEBI" id="CHEBI:15378"/>
        <dbReference type="ChEBI" id="CHEBI:30616"/>
        <dbReference type="ChEBI" id="CHEBI:33019"/>
        <dbReference type="ChEBI" id="CHEBI:57498"/>
        <dbReference type="ChEBI" id="CHEBI:58601"/>
        <dbReference type="EC" id="2.7.7.27"/>
    </reaction>
</comment>
<dbReference type="InterPro" id="IPR005835">
    <property type="entry name" value="NTP_transferase_dom"/>
</dbReference>
<feature type="binding site" evidence="9">
    <location>
        <position position="100"/>
    </location>
    <ligand>
        <name>alpha-D-glucose 1-phosphate</name>
        <dbReference type="ChEBI" id="CHEBI:58601"/>
    </ligand>
</feature>
<comment type="pathway">
    <text evidence="9">Glycan biosynthesis; glycogen biosynthesis.</text>
</comment>
<proteinExistence type="inferred from homology"/>